<dbReference type="InterPro" id="IPR021969">
    <property type="entry name" value="DUF3579"/>
</dbReference>
<dbReference type="EMBL" id="SWJE01000015">
    <property type="protein sequence ID" value="TKC82999.1"/>
    <property type="molecule type" value="Genomic_DNA"/>
</dbReference>
<keyword evidence="2" id="KW-1185">Reference proteome</keyword>
<comment type="caution">
    <text evidence="1">The sequence shown here is derived from an EMBL/GenBank/DDBJ whole genome shotgun (WGS) entry which is preliminary data.</text>
</comment>
<dbReference type="OrthoDB" id="9102496at2"/>
<dbReference type="Proteomes" id="UP000305539">
    <property type="component" value="Unassembled WGS sequence"/>
</dbReference>
<proteinExistence type="predicted"/>
<sequence>MTTSDESIETFCIKGITHQGKTFRPGDWGERLMGVITLYVGERRPGLHVASTRLAMPVVEAGVKCLIVCGELRRVCPDAFDFVIRFARDNDLPVETRARSREAAYASAAWTG</sequence>
<evidence type="ECO:0000313" key="1">
    <source>
        <dbReference type="EMBL" id="TKC82999.1"/>
    </source>
</evidence>
<organism evidence="1 2">
    <name type="scientific">Trinickia terrae</name>
    <dbReference type="NCBI Taxonomy" id="2571161"/>
    <lineage>
        <taxon>Bacteria</taxon>
        <taxon>Pseudomonadati</taxon>
        <taxon>Pseudomonadota</taxon>
        <taxon>Betaproteobacteria</taxon>
        <taxon>Burkholderiales</taxon>
        <taxon>Burkholderiaceae</taxon>
        <taxon>Trinickia</taxon>
    </lineage>
</organism>
<dbReference type="RefSeq" id="WP_136897813.1">
    <property type="nucleotide sequence ID" value="NZ_SWJE01000015.1"/>
</dbReference>
<name>A0A4U1HNQ9_9BURK</name>
<protein>
    <submittedName>
        <fullName evidence="1">DUF3579 domain-containing protein</fullName>
    </submittedName>
</protein>
<dbReference type="Pfam" id="PF12112">
    <property type="entry name" value="DUF3579"/>
    <property type="match status" value="1"/>
</dbReference>
<reference evidence="1 2" key="1">
    <citation type="submission" date="2019-04" db="EMBL/GenBank/DDBJ databases">
        <title>Trinickia sp. 7GSK02, isolated from subtropical forest soil.</title>
        <authorList>
            <person name="Gao Z.-H."/>
            <person name="Qiu L.-H."/>
        </authorList>
    </citation>
    <scope>NUCLEOTIDE SEQUENCE [LARGE SCALE GENOMIC DNA]</scope>
    <source>
        <strain evidence="1 2">7GSK02</strain>
    </source>
</reference>
<dbReference type="Gene3D" id="3.30.70.2340">
    <property type="entry name" value="Uncharacterised protein PF12112 family, DUF3579"/>
    <property type="match status" value="1"/>
</dbReference>
<accession>A0A4U1HNQ9</accession>
<gene>
    <name evidence="1" type="ORF">FAZ69_25175</name>
</gene>
<dbReference type="AlphaFoldDB" id="A0A4U1HNQ9"/>
<evidence type="ECO:0000313" key="2">
    <source>
        <dbReference type="Proteomes" id="UP000305539"/>
    </source>
</evidence>